<dbReference type="STRING" id="1218173.BALCAV_0218730"/>
<sequence length="329" mass="36723">MSKKAVVLFLMSLFLVGGILVGCGNQAEEDNTEEPVVEDEGQVETDDEVRVVTNALGETEITGTPERIVTLYQGATDTAVAMGVIPVGAVESWLEQPVYNYLKDDLGDVQIVGQETQPNLEEIAKLNPDLIIASRVRHEEIFEQLSEIAPTVADESLNNFKETTELLGQALNQEDLANELLSDWDNRVVDFQAKAEENVEDWPMHVSVLNFRADHARIYVGGFAGTILTELGFNGPKNLEGTDEEILRLMDKESIPEMNADVFYTFMEEDETVKNTFEEWTSHPLWQNLDAVQAEQTYIVDEIIWNLGGGIVAANLLLDDVYERLGLEK</sequence>
<dbReference type="GO" id="GO:0005886">
    <property type="term" value="C:plasma membrane"/>
    <property type="evidence" value="ECO:0007669"/>
    <property type="project" value="UniProtKB-SubCell"/>
</dbReference>
<feature type="chain" id="PRO_5033713174" evidence="5">
    <location>
        <begin position="28"/>
        <end position="329"/>
    </location>
</feature>
<evidence type="ECO:0000313" key="7">
    <source>
        <dbReference type="EMBL" id="KGA96020.1"/>
    </source>
</evidence>
<dbReference type="GO" id="GO:1901678">
    <property type="term" value="P:iron coordination entity transport"/>
    <property type="evidence" value="ECO:0007669"/>
    <property type="project" value="UniProtKB-ARBA"/>
</dbReference>
<dbReference type="Gene3D" id="3.40.50.1980">
    <property type="entry name" value="Nitrogenase molybdenum iron protein domain"/>
    <property type="match status" value="2"/>
</dbReference>
<evidence type="ECO:0000259" key="6">
    <source>
        <dbReference type="PROSITE" id="PS50983"/>
    </source>
</evidence>
<dbReference type="RefSeq" id="WP_003320716.1">
    <property type="nucleotide sequence ID" value="NZ_ALPT02000085.1"/>
</dbReference>
<organism evidence="7 9">
    <name type="scientific">Alkalihalobacillus alcalophilus ATCC 27647 = CGMCC 1.3604</name>
    <dbReference type="NCBI Taxonomy" id="1218173"/>
    <lineage>
        <taxon>Bacteria</taxon>
        <taxon>Bacillati</taxon>
        <taxon>Bacillota</taxon>
        <taxon>Bacilli</taxon>
        <taxon>Bacillales</taxon>
        <taxon>Bacillaceae</taxon>
        <taxon>Alkalihalobacillus</taxon>
    </lineage>
</organism>
<evidence type="ECO:0000313" key="10">
    <source>
        <dbReference type="Proteomes" id="UP000297014"/>
    </source>
</evidence>
<evidence type="ECO:0000256" key="5">
    <source>
        <dbReference type="SAM" id="SignalP"/>
    </source>
</evidence>
<dbReference type="SUPFAM" id="SSF53807">
    <property type="entry name" value="Helical backbone' metal receptor"/>
    <property type="match status" value="1"/>
</dbReference>
<dbReference type="PROSITE" id="PS50983">
    <property type="entry name" value="FE_B12_PBP"/>
    <property type="match status" value="1"/>
</dbReference>
<evidence type="ECO:0000256" key="1">
    <source>
        <dbReference type="ARBA" id="ARBA00004193"/>
    </source>
</evidence>
<dbReference type="CDD" id="cd01146">
    <property type="entry name" value="FhuD"/>
    <property type="match status" value="1"/>
</dbReference>
<dbReference type="GO" id="GO:0030288">
    <property type="term" value="C:outer membrane-bounded periplasmic space"/>
    <property type="evidence" value="ECO:0007669"/>
    <property type="project" value="TreeGrafter"/>
</dbReference>
<evidence type="ECO:0000256" key="4">
    <source>
        <dbReference type="ARBA" id="ARBA00022729"/>
    </source>
</evidence>
<dbReference type="eggNOG" id="COG0614">
    <property type="taxonomic scope" value="Bacteria"/>
</dbReference>
<keyword evidence="3" id="KW-0813">Transport</keyword>
<dbReference type="PANTHER" id="PTHR30532">
    <property type="entry name" value="IRON III DICITRATE-BINDING PERIPLASMIC PROTEIN"/>
    <property type="match status" value="1"/>
</dbReference>
<dbReference type="EMBL" id="ALPT02000085">
    <property type="protein sequence ID" value="KGA96020.1"/>
    <property type="molecule type" value="Genomic_DNA"/>
</dbReference>
<dbReference type="AlphaFoldDB" id="A0A094XB40"/>
<dbReference type="Proteomes" id="UP000297014">
    <property type="component" value="Unassembled WGS sequence"/>
</dbReference>
<evidence type="ECO:0000313" key="9">
    <source>
        <dbReference type="Proteomes" id="UP000002754"/>
    </source>
</evidence>
<dbReference type="InterPro" id="IPR002491">
    <property type="entry name" value="ABC_transptr_periplasmic_BD"/>
</dbReference>
<feature type="signal peptide" evidence="5">
    <location>
        <begin position="1"/>
        <end position="27"/>
    </location>
</feature>
<comment type="caution">
    <text evidence="7">The sequence shown here is derived from an EMBL/GenBank/DDBJ whole genome shotgun (WGS) entry which is preliminary data.</text>
</comment>
<reference evidence="7 9" key="1">
    <citation type="journal article" date="2014" name="Genome Announc.">
        <title>Draft Genome Sequence of Bacillus alcalophilus AV1934, a Classic Alkaliphile Isolated from Human Feces in 1934.</title>
        <authorList>
            <person name="Attie O."/>
            <person name="Jayaprakash A."/>
            <person name="Shah H."/>
            <person name="Paulsen I.T."/>
            <person name="Morino M."/>
            <person name="Takahashi Y."/>
            <person name="Narumi I."/>
            <person name="Sachidanandam R."/>
            <person name="Satoh K."/>
            <person name="Ito M."/>
            <person name="Krulwich T.A."/>
        </authorList>
    </citation>
    <scope>NUCLEOTIDE SEQUENCE [LARGE SCALE GENOMIC DNA]</scope>
    <source>
        <strain evidence="7 9">AV1934</strain>
    </source>
</reference>
<keyword evidence="4 5" id="KW-0732">Signal</keyword>
<dbReference type="PROSITE" id="PS51257">
    <property type="entry name" value="PROKAR_LIPOPROTEIN"/>
    <property type="match status" value="1"/>
</dbReference>
<name>A0A094XB40_ALKAL</name>
<protein>
    <submittedName>
        <fullName evidence="7">Iron ABC transporter substrate-binding protein</fullName>
    </submittedName>
</protein>
<accession>A0A094XB40</accession>
<keyword evidence="9" id="KW-1185">Reference proteome</keyword>
<comment type="subcellular location">
    <subcellularLocation>
        <location evidence="1">Cell membrane</location>
        <topology evidence="1">Lipid-anchor</topology>
    </subcellularLocation>
</comment>
<evidence type="ECO:0000313" key="8">
    <source>
        <dbReference type="EMBL" id="THG91868.1"/>
    </source>
</evidence>
<dbReference type="EMBL" id="JALP01000039">
    <property type="protein sequence ID" value="THG91868.1"/>
    <property type="molecule type" value="Genomic_DNA"/>
</dbReference>
<evidence type="ECO:0000256" key="3">
    <source>
        <dbReference type="ARBA" id="ARBA00022448"/>
    </source>
</evidence>
<evidence type="ECO:0000256" key="2">
    <source>
        <dbReference type="ARBA" id="ARBA00008814"/>
    </source>
</evidence>
<comment type="similarity">
    <text evidence="2">Belongs to the bacterial solute-binding protein 8 family.</text>
</comment>
<gene>
    <name evidence="8" type="ORF">AJ85_01050</name>
    <name evidence="7" type="ORF">BALCAV_0218730</name>
</gene>
<dbReference type="Proteomes" id="UP000002754">
    <property type="component" value="Unassembled WGS sequence"/>
</dbReference>
<dbReference type="PANTHER" id="PTHR30532:SF21">
    <property type="entry name" value="SIDEROPHORE-BINDING LIPOPROTEIN YFIY-RELATED"/>
    <property type="match status" value="1"/>
</dbReference>
<feature type="domain" description="Fe/B12 periplasmic-binding" evidence="6">
    <location>
        <begin position="67"/>
        <end position="329"/>
    </location>
</feature>
<reference evidence="8 10" key="2">
    <citation type="submission" date="2014-01" db="EMBL/GenBank/DDBJ databases">
        <title>Draft genome sequencing of Bacillus alcalophilus CGMCC 1.3604.</title>
        <authorList>
            <person name="Yang J."/>
            <person name="Diao L."/>
            <person name="Yang S."/>
        </authorList>
    </citation>
    <scope>NUCLEOTIDE SEQUENCE [LARGE SCALE GENOMIC DNA]</scope>
    <source>
        <strain evidence="8 10">CGMCC 1.3604</strain>
    </source>
</reference>
<dbReference type="InterPro" id="IPR051313">
    <property type="entry name" value="Bact_iron-sidero_bind"/>
</dbReference>
<dbReference type="Pfam" id="PF01497">
    <property type="entry name" value="Peripla_BP_2"/>
    <property type="match status" value="1"/>
</dbReference>
<proteinExistence type="inferred from homology"/>